<dbReference type="InterPro" id="IPR008143">
    <property type="entry name" value="Ala_DH/PNT_CS2"/>
</dbReference>
<dbReference type="RefSeq" id="WP_323295268.1">
    <property type="nucleotide sequence ID" value="NZ_JAYFUM010000003.1"/>
</dbReference>
<comment type="caution">
    <text evidence="8">The sequence shown here is derived from an EMBL/GenBank/DDBJ whole genome shotgun (WGS) entry which is preliminary data.</text>
</comment>
<dbReference type="Proteomes" id="UP001302949">
    <property type="component" value="Unassembled WGS sequence"/>
</dbReference>
<dbReference type="NCBIfam" id="TIGR00518">
    <property type="entry name" value="alaDH"/>
    <property type="match status" value="1"/>
</dbReference>
<dbReference type="Pfam" id="PF05222">
    <property type="entry name" value="AlaDh_PNT_N"/>
    <property type="match status" value="1"/>
</dbReference>
<dbReference type="PANTHER" id="PTHR42795:SF1">
    <property type="entry name" value="ALANINE DEHYDROGENASE"/>
    <property type="match status" value="1"/>
</dbReference>
<dbReference type="Gene3D" id="3.40.50.720">
    <property type="entry name" value="NAD(P)-binding Rossmann-like Domain"/>
    <property type="match status" value="2"/>
</dbReference>
<dbReference type="Pfam" id="PF01262">
    <property type="entry name" value="AlaDh_PNT_C"/>
    <property type="match status" value="1"/>
</dbReference>
<keyword evidence="4 5" id="KW-0520">NAD</keyword>
<proteinExistence type="inferred from homology"/>
<dbReference type="SUPFAM" id="SSF51735">
    <property type="entry name" value="NAD(P)-binding Rossmann-fold domains"/>
    <property type="match status" value="1"/>
</dbReference>
<reference evidence="8 9" key="1">
    <citation type="submission" date="2023-12" db="EMBL/GenBank/DDBJ databases">
        <title>Novel species of the genus Arcicella isolated from rivers.</title>
        <authorList>
            <person name="Lu H."/>
        </authorList>
    </citation>
    <scope>NUCLEOTIDE SEQUENCE [LARGE SCALE GENOMIC DNA]</scope>
    <source>
        <strain evidence="8 9">KCTC 23307</strain>
    </source>
</reference>
<dbReference type="CDD" id="cd05305">
    <property type="entry name" value="L-AlaDH"/>
    <property type="match status" value="1"/>
</dbReference>
<gene>
    <name evidence="8" type="primary">ald</name>
    <name evidence="8" type="ORF">VB248_02290</name>
</gene>
<evidence type="ECO:0000256" key="3">
    <source>
        <dbReference type="ARBA" id="ARBA00023002"/>
    </source>
</evidence>
<dbReference type="SMART" id="SM01002">
    <property type="entry name" value="AlaDh_PNT_C"/>
    <property type="match status" value="1"/>
</dbReference>
<protein>
    <recommendedName>
        <fullName evidence="2 5">Alanine dehydrogenase</fullName>
        <ecNumber evidence="2 5">1.4.1.1</ecNumber>
    </recommendedName>
</protein>
<evidence type="ECO:0000256" key="5">
    <source>
        <dbReference type="PIRNR" id="PIRNR000183"/>
    </source>
</evidence>
<comment type="catalytic activity">
    <reaction evidence="5">
        <text>L-alanine + NAD(+) + H2O = pyruvate + NH4(+) + NADH + H(+)</text>
        <dbReference type="Rhea" id="RHEA:18405"/>
        <dbReference type="ChEBI" id="CHEBI:15361"/>
        <dbReference type="ChEBI" id="CHEBI:15377"/>
        <dbReference type="ChEBI" id="CHEBI:15378"/>
        <dbReference type="ChEBI" id="CHEBI:28938"/>
        <dbReference type="ChEBI" id="CHEBI:57540"/>
        <dbReference type="ChEBI" id="CHEBI:57945"/>
        <dbReference type="ChEBI" id="CHEBI:57972"/>
        <dbReference type="EC" id="1.4.1.1"/>
    </reaction>
</comment>
<feature type="domain" description="Alanine dehydrogenase/pyridine nucleotide transhydrogenase NAD(H)-binding" evidence="6">
    <location>
        <begin position="149"/>
        <end position="297"/>
    </location>
</feature>
<dbReference type="GO" id="GO:0000286">
    <property type="term" value="F:alanine dehydrogenase activity"/>
    <property type="evidence" value="ECO:0007669"/>
    <property type="project" value="UniProtKB-EC"/>
</dbReference>
<accession>A0ABU5Q532</accession>
<dbReference type="InterPro" id="IPR008141">
    <property type="entry name" value="Ala_DH"/>
</dbReference>
<evidence type="ECO:0000313" key="9">
    <source>
        <dbReference type="Proteomes" id="UP001302949"/>
    </source>
</evidence>
<evidence type="ECO:0000256" key="4">
    <source>
        <dbReference type="ARBA" id="ARBA00023027"/>
    </source>
</evidence>
<evidence type="ECO:0000313" key="8">
    <source>
        <dbReference type="EMBL" id="MEA5137944.1"/>
    </source>
</evidence>
<feature type="domain" description="Alanine dehydrogenase/pyridine nucleotide transhydrogenase N-terminal" evidence="7">
    <location>
        <begin position="4"/>
        <end position="137"/>
    </location>
</feature>
<keyword evidence="3 5" id="KW-0560">Oxidoreductase</keyword>
<dbReference type="PIRSF" id="PIRSF000183">
    <property type="entry name" value="Alanine_dh"/>
    <property type="match status" value="1"/>
</dbReference>
<dbReference type="InterPro" id="IPR007886">
    <property type="entry name" value="AlaDH/PNT_N"/>
</dbReference>
<name>A0ABU5Q532_9BACT</name>
<dbReference type="EMBL" id="JAYFUM010000003">
    <property type="protein sequence ID" value="MEA5137944.1"/>
    <property type="molecule type" value="Genomic_DNA"/>
</dbReference>
<comment type="similarity">
    <text evidence="1 5">Belongs to the AlaDH/PNT family.</text>
</comment>
<sequence>MIIGVPKEIKNNENRVALTPAGVAEFKKNGHTVYIQTQAGLGSGFSDEEYVKAGASILPTIEEVYAIAEMICKVKEPIASEYNLIKENQLLFTYFHFASSEPLTHAMIERKAICLAYETVEKTDRSLPLLIPMSEVAGRMAIQEGAKYLEKPMGGRGILLGGVAGVKPANVLVLGGGIVGTQAAKMAAGLGANVTIMDISLPRLRYLEDVMPANVDTVMSNEYNVREAIKVSDLIIGAVLIPGAKAPHLITRDMLKEMREGTVLVDVAVDQGGCIETCQPTTHENPTFVIDGVVHYCVANMPGAVPYTSTLALTNATLPYALQLANKGWKKACADNEELKKGLNVVAGKIVYKGVSDAWGLELSSLESVL</sequence>
<dbReference type="PANTHER" id="PTHR42795">
    <property type="entry name" value="ALANINE DEHYDROGENASE"/>
    <property type="match status" value="1"/>
</dbReference>
<evidence type="ECO:0000256" key="2">
    <source>
        <dbReference type="ARBA" id="ARBA00012897"/>
    </source>
</evidence>
<evidence type="ECO:0000259" key="6">
    <source>
        <dbReference type="SMART" id="SM01002"/>
    </source>
</evidence>
<organism evidence="8 9">
    <name type="scientific">Arcicella rigui</name>
    <dbReference type="NCBI Taxonomy" id="797020"/>
    <lineage>
        <taxon>Bacteria</taxon>
        <taxon>Pseudomonadati</taxon>
        <taxon>Bacteroidota</taxon>
        <taxon>Cytophagia</taxon>
        <taxon>Cytophagales</taxon>
        <taxon>Flectobacillaceae</taxon>
        <taxon>Arcicella</taxon>
    </lineage>
</organism>
<dbReference type="EC" id="1.4.1.1" evidence="2 5"/>
<evidence type="ECO:0000259" key="7">
    <source>
        <dbReference type="SMART" id="SM01003"/>
    </source>
</evidence>
<dbReference type="SMART" id="SM01003">
    <property type="entry name" value="AlaDh_PNT_N"/>
    <property type="match status" value="1"/>
</dbReference>
<evidence type="ECO:0000256" key="1">
    <source>
        <dbReference type="ARBA" id="ARBA00005689"/>
    </source>
</evidence>
<keyword evidence="9" id="KW-1185">Reference proteome</keyword>
<dbReference type="InterPro" id="IPR036291">
    <property type="entry name" value="NAD(P)-bd_dom_sf"/>
</dbReference>
<dbReference type="PROSITE" id="PS00837">
    <property type="entry name" value="ALADH_PNT_2"/>
    <property type="match status" value="1"/>
</dbReference>
<dbReference type="InterPro" id="IPR007698">
    <property type="entry name" value="AlaDH/PNT_NAD(H)-bd"/>
</dbReference>
<dbReference type="SUPFAM" id="SSF52283">
    <property type="entry name" value="Formate/glycerate dehydrogenase catalytic domain-like"/>
    <property type="match status" value="1"/>
</dbReference>